<evidence type="ECO:0000256" key="1">
    <source>
        <dbReference type="SAM" id="MobiDB-lite"/>
    </source>
</evidence>
<feature type="region of interest" description="Disordered" evidence="1">
    <location>
        <begin position="144"/>
        <end position="258"/>
    </location>
</feature>
<dbReference type="EMBL" id="BAABLD010000017">
    <property type="protein sequence ID" value="GAA5170755.1"/>
    <property type="molecule type" value="Genomic_DNA"/>
</dbReference>
<dbReference type="InterPro" id="IPR001623">
    <property type="entry name" value="DnaJ_domain"/>
</dbReference>
<feature type="compositionally biased region" description="Basic and acidic residues" evidence="1">
    <location>
        <begin position="217"/>
        <end position="227"/>
    </location>
</feature>
<sequence>MQNKKTLYDLLEVSQGASHEAIQAAWERVEAKRAANNLKSPDGLAPDAHYNLLKDAFYTLSDAQRRADYDRKLRGGSAASVAAISYVEQEPGMSSTTKVVLALIVVAIAIMGYRWHLGVEQERLRIRAEQVRLEQQRLEQEQARQAREDERRDTYSVESARRDAQEDERRRRQERDQAIAEADRNARRLQAADESYRREDERARYEEERQRRQQTAEAERALRDLKRQAQRVDAQYERGSSMRGGGIPLQSSSSSRRY</sequence>
<accession>A0ABP9R2M0</accession>
<feature type="compositionally biased region" description="Polar residues" evidence="1">
    <location>
        <begin position="249"/>
        <end position="258"/>
    </location>
</feature>
<name>A0ABP9R2M0_9RHOO</name>
<dbReference type="PROSITE" id="PS50076">
    <property type="entry name" value="DNAJ_2"/>
    <property type="match status" value="1"/>
</dbReference>
<evidence type="ECO:0000313" key="5">
    <source>
        <dbReference type="Proteomes" id="UP001500547"/>
    </source>
</evidence>
<feature type="transmembrane region" description="Helical" evidence="2">
    <location>
        <begin position="99"/>
        <end position="117"/>
    </location>
</feature>
<dbReference type="SUPFAM" id="SSF46565">
    <property type="entry name" value="Chaperone J-domain"/>
    <property type="match status" value="1"/>
</dbReference>
<protein>
    <recommendedName>
        <fullName evidence="3">J domain-containing protein</fullName>
    </recommendedName>
</protein>
<organism evidence="4 5">
    <name type="scientific">Viridibacterium curvum</name>
    <dbReference type="NCBI Taxonomy" id="1101404"/>
    <lineage>
        <taxon>Bacteria</taxon>
        <taxon>Pseudomonadati</taxon>
        <taxon>Pseudomonadota</taxon>
        <taxon>Betaproteobacteria</taxon>
        <taxon>Rhodocyclales</taxon>
        <taxon>Rhodocyclaceae</taxon>
        <taxon>Viridibacterium</taxon>
    </lineage>
</organism>
<keyword evidence="2" id="KW-0472">Membrane</keyword>
<proteinExistence type="predicted"/>
<evidence type="ECO:0000259" key="3">
    <source>
        <dbReference type="PROSITE" id="PS50076"/>
    </source>
</evidence>
<keyword evidence="2" id="KW-0812">Transmembrane</keyword>
<keyword evidence="5" id="KW-1185">Reference proteome</keyword>
<evidence type="ECO:0000256" key="2">
    <source>
        <dbReference type="SAM" id="Phobius"/>
    </source>
</evidence>
<feature type="compositionally biased region" description="Basic and acidic residues" evidence="1">
    <location>
        <begin position="144"/>
        <end position="211"/>
    </location>
</feature>
<evidence type="ECO:0000313" key="4">
    <source>
        <dbReference type="EMBL" id="GAA5170755.1"/>
    </source>
</evidence>
<reference evidence="5" key="1">
    <citation type="journal article" date="2019" name="Int. J. Syst. Evol. Microbiol.">
        <title>The Global Catalogue of Microorganisms (GCM) 10K type strain sequencing project: providing services to taxonomists for standard genome sequencing and annotation.</title>
        <authorList>
            <consortium name="The Broad Institute Genomics Platform"/>
            <consortium name="The Broad Institute Genome Sequencing Center for Infectious Disease"/>
            <person name="Wu L."/>
            <person name="Ma J."/>
        </authorList>
    </citation>
    <scope>NUCLEOTIDE SEQUENCE [LARGE SCALE GENOMIC DNA]</scope>
    <source>
        <strain evidence="5">JCM 18715</strain>
    </source>
</reference>
<dbReference type="RefSeq" id="WP_345534334.1">
    <property type="nucleotide sequence ID" value="NZ_BAABLD010000017.1"/>
</dbReference>
<keyword evidence="2" id="KW-1133">Transmembrane helix</keyword>
<feature type="domain" description="J" evidence="3">
    <location>
        <begin position="6"/>
        <end position="73"/>
    </location>
</feature>
<dbReference type="Proteomes" id="UP001500547">
    <property type="component" value="Unassembled WGS sequence"/>
</dbReference>
<dbReference type="Gene3D" id="1.10.287.110">
    <property type="entry name" value="DnaJ domain"/>
    <property type="match status" value="1"/>
</dbReference>
<dbReference type="InterPro" id="IPR036869">
    <property type="entry name" value="J_dom_sf"/>
</dbReference>
<comment type="caution">
    <text evidence="4">The sequence shown here is derived from an EMBL/GenBank/DDBJ whole genome shotgun (WGS) entry which is preliminary data.</text>
</comment>
<gene>
    <name evidence="4" type="ORF">GCM10025770_34250</name>
</gene>